<accession>A0A840XUG6</accession>
<dbReference type="AlphaFoldDB" id="A0A840XUG6"/>
<keyword evidence="2" id="KW-1185">Reference proteome</keyword>
<sequence>MNEDEAAARAPGLGEAWRARAEEVAEAAAQARMMAQGFRAPADETAEPMPAFAVPAPARAVR</sequence>
<dbReference type="EMBL" id="JACIJE010000008">
    <property type="protein sequence ID" value="MBB5690690.1"/>
    <property type="molecule type" value="Genomic_DNA"/>
</dbReference>
<comment type="caution">
    <text evidence="1">The sequence shown here is derived from an EMBL/GenBank/DDBJ whole genome shotgun (WGS) entry which is preliminary data.</text>
</comment>
<name>A0A840XUG6_9PROT</name>
<gene>
    <name evidence="1" type="ORF">FHS88_002830</name>
</gene>
<proteinExistence type="predicted"/>
<protein>
    <submittedName>
        <fullName evidence="1">Uncharacterized protein</fullName>
    </submittedName>
</protein>
<reference evidence="1 2" key="1">
    <citation type="submission" date="2020-08" db="EMBL/GenBank/DDBJ databases">
        <title>Genomic Encyclopedia of Type Strains, Phase IV (KMG-IV): sequencing the most valuable type-strain genomes for metagenomic binning, comparative biology and taxonomic classification.</title>
        <authorList>
            <person name="Goeker M."/>
        </authorList>
    </citation>
    <scope>NUCLEOTIDE SEQUENCE [LARGE SCALE GENOMIC DNA]</scope>
    <source>
        <strain evidence="1 2">DSM 25895</strain>
    </source>
</reference>
<dbReference type="RefSeq" id="WP_184485754.1">
    <property type="nucleotide sequence ID" value="NZ_JAAEDJ010000017.1"/>
</dbReference>
<dbReference type="Proteomes" id="UP000562254">
    <property type="component" value="Unassembled WGS sequence"/>
</dbReference>
<evidence type="ECO:0000313" key="2">
    <source>
        <dbReference type="Proteomes" id="UP000562254"/>
    </source>
</evidence>
<evidence type="ECO:0000313" key="1">
    <source>
        <dbReference type="EMBL" id="MBB5690690.1"/>
    </source>
</evidence>
<organism evidence="1 2">
    <name type="scientific">Neoroseomonas alkaliterrae</name>
    <dbReference type="NCBI Taxonomy" id="1452450"/>
    <lineage>
        <taxon>Bacteria</taxon>
        <taxon>Pseudomonadati</taxon>
        <taxon>Pseudomonadota</taxon>
        <taxon>Alphaproteobacteria</taxon>
        <taxon>Acetobacterales</taxon>
        <taxon>Acetobacteraceae</taxon>
        <taxon>Neoroseomonas</taxon>
    </lineage>
</organism>